<protein>
    <submittedName>
        <fullName evidence="2">Uncharacterized protein</fullName>
    </submittedName>
</protein>
<accession>A0A8I1M7S1</accession>
<keyword evidence="1" id="KW-1133">Transmembrane helix</keyword>
<evidence type="ECO:0000313" key="2">
    <source>
        <dbReference type="EMBL" id="MBN8196491.1"/>
    </source>
</evidence>
<organism evidence="2 3">
    <name type="scientific">Thalassospira povalilytica</name>
    <dbReference type="NCBI Taxonomy" id="732237"/>
    <lineage>
        <taxon>Bacteria</taxon>
        <taxon>Pseudomonadati</taxon>
        <taxon>Pseudomonadota</taxon>
        <taxon>Alphaproteobacteria</taxon>
        <taxon>Rhodospirillales</taxon>
        <taxon>Thalassospiraceae</taxon>
        <taxon>Thalassospira</taxon>
    </lineage>
</organism>
<dbReference type="Proteomes" id="UP000664405">
    <property type="component" value="Unassembled WGS sequence"/>
</dbReference>
<keyword evidence="1" id="KW-0472">Membrane</keyword>
<name>A0A8I1M7S1_9PROT</name>
<reference evidence="2" key="1">
    <citation type="submission" date="2020-12" db="EMBL/GenBank/DDBJ databases">
        <title>Oil enriched cultivation method for isolating marine PHA-producing bacteria.</title>
        <authorList>
            <person name="Zheng W."/>
            <person name="Yu S."/>
            <person name="Huang Y."/>
        </authorList>
    </citation>
    <scope>NUCLEOTIDE SEQUENCE</scope>
    <source>
        <strain evidence="2">SY-2-3</strain>
    </source>
</reference>
<gene>
    <name evidence="2" type="ORF">JF547_08435</name>
</gene>
<comment type="caution">
    <text evidence="2">The sequence shown here is derived from an EMBL/GenBank/DDBJ whole genome shotgun (WGS) entry which is preliminary data.</text>
</comment>
<sequence>MFDCAIKRPCPNFSKEVACMQELELTDGRIVRVWWLLTWRSFAGAFVGGFVISFVIHFGIGFFNKVSGATLDGGFIVWLFNALWMFFWQFIVVRMMLRKHYKGFRLAIVADDVPETAEASHTVTSA</sequence>
<keyword evidence="1" id="KW-0812">Transmembrane</keyword>
<dbReference type="EMBL" id="JAEKJW010000002">
    <property type="protein sequence ID" value="MBN8196491.1"/>
    <property type="molecule type" value="Genomic_DNA"/>
</dbReference>
<dbReference type="AlphaFoldDB" id="A0A8I1M7S1"/>
<feature type="transmembrane region" description="Helical" evidence="1">
    <location>
        <begin position="42"/>
        <end position="63"/>
    </location>
</feature>
<proteinExistence type="predicted"/>
<evidence type="ECO:0000256" key="1">
    <source>
        <dbReference type="SAM" id="Phobius"/>
    </source>
</evidence>
<evidence type="ECO:0000313" key="3">
    <source>
        <dbReference type="Proteomes" id="UP000664405"/>
    </source>
</evidence>
<feature type="transmembrane region" description="Helical" evidence="1">
    <location>
        <begin position="75"/>
        <end position="97"/>
    </location>
</feature>